<gene>
    <name evidence="2" type="ORF">PLEOSDRAFT_159786</name>
</gene>
<dbReference type="OrthoDB" id="3041264at2759"/>
<feature type="compositionally biased region" description="Polar residues" evidence="1">
    <location>
        <begin position="157"/>
        <end position="168"/>
    </location>
</feature>
<dbReference type="EMBL" id="KL198009">
    <property type="protein sequence ID" value="KDQ26288.1"/>
    <property type="molecule type" value="Genomic_DNA"/>
</dbReference>
<dbReference type="AlphaFoldDB" id="A0A067NE45"/>
<feature type="compositionally biased region" description="Basic and acidic residues" evidence="1">
    <location>
        <begin position="104"/>
        <end position="128"/>
    </location>
</feature>
<dbReference type="Proteomes" id="UP000027073">
    <property type="component" value="Unassembled WGS sequence"/>
</dbReference>
<evidence type="ECO:0000313" key="2">
    <source>
        <dbReference type="EMBL" id="KDQ26288.1"/>
    </source>
</evidence>
<evidence type="ECO:0000313" key="3">
    <source>
        <dbReference type="Proteomes" id="UP000027073"/>
    </source>
</evidence>
<proteinExistence type="predicted"/>
<feature type="compositionally biased region" description="Low complexity" evidence="1">
    <location>
        <begin position="239"/>
        <end position="251"/>
    </location>
</feature>
<dbReference type="VEuPathDB" id="FungiDB:PLEOSDRAFT_159786"/>
<protein>
    <submittedName>
        <fullName evidence="2">Uncharacterized protein</fullName>
    </submittedName>
</protein>
<accession>A0A067NE45</accession>
<feature type="compositionally biased region" description="Polar residues" evidence="1">
    <location>
        <begin position="67"/>
        <end position="85"/>
    </location>
</feature>
<dbReference type="HOGENOM" id="CLU_883149_0_0_1"/>
<feature type="compositionally biased region" description="Polar residues" evidence="1">
    <location>
        <begin position="187"/>
        <end position="196"/>
    </location>
</feature>
<sequence>MERVQEARSRRIAAAQIETSESDTGGEAMASRISWRQQCDSQRNLPETSISRKADRRPSTLYVRSQDCGTDSQPRNPGPSMTKSPASDDHAETRMGSGSSSRTPRGEAERGVRPWDRQVWPEHTRPLEQGHGAAPRGNPDRERWQATASPEGRGTSVGMSESRASIGTSGRRRKRMWAGSEDEDDNASPTLPSVQITPAIREPRDHRTFGNAYAPYSKPAEKAEASLPAKGKGRRLETEAASSVAESSIATSRRDEADTGRMGSKRPARAREKKGKLLNEQERKEMLEADKWAKNILEEDIVLPIGTSIVKYAER</sequence>
<feature type="compositionally biased region" description="Basic residues" evidence="1">
    <location>
        <begin position="263"/>
        <end position="274"/>
    </location>
</feature>
<reference evidence="3" key="1">
    <citation type="journal article" date="2014" name="Proc. Natl. Acad. Sci. U.S.A.">
        <title>Extensive sampling of basidiomycete genomes demonstrates inadequacy of the white-rot/brown-rot paradigm for wood decay fungi.</title>
        <authorList>
            <person name="Riley R."/>
            <person name="Salamov A.A."/>
            <person name="Brown D.W."/>
            <person name="Nagy L.G."/>
            <person name="Floudas D."/>
            <person name="Held B.W."/>
            <person name="Levasseur A."/>
            <person name="Lombard V."/>
            <person name="Morin E."/>
            <person name="Otillar R."/>
            <person name="Lindquist E.A."/>
            <person name="Sun H."/>
            <person name="LaButti K.M."/>
            <person name="Schmutz J."/>
            <person name="Jabbour D."/>
            <person name="Luo H."/>
            <person name="Baker S.E."/>
            <person name="Pisabarro A.G."/>
            <person name="Walton J.D."/>
            <person name="Blanchette R.A."/>
            <person name="Henrissat B."/>
            <person name="Martin F."/>
            <person name="Cullen D."/>
            <person name="Hibbett D.S."/>
            <person name="Grigoriev I.V."/>
        </authorList>
    </citation>
    <scope>NUCLEOTIDE SEQUENCE [LARGE SCALE GENOMIC DNA]</scope>
    <source>
        <strain evidence="3">PC15</strain>
    </source>
</reference>
<feature type="region of interest" description="Disordered" evidence="1">
    <location>
        <begin position="1"/>
        <end position="281"/>
    </location>
</feature>
<organism evidence="2 3">
    <name type="scientific">Pleurotus ostreatus (strain PC15)</name>
    <name type="common">Oyster mushroom</name>
    <dbReference type="NCBI Taxonomy" id="1137138"/>
    <lineage>
        <taxon>Eukaryota</taxon>
        <taxon>Fungi</taxon>
        <taxon>Dikarya</taxon>
        <taxon>Basidiomycota</taxon>
        <taxon>Agaricomycotina</taxon>
        <taxon>Agaricomycetes</taxon>
        <taxon>Agaricomycetidae</taxon>
        <taxon>Agaricales</taxon>
        <taxon>Pleurotineae</taxon>
        <taxon>Pleurotaceae</taxon>
        <taxon>Pleurotus</taxon>
    </lineage>
</organism>
<name>A0A067NE45_PLEO1</name>
<evidence type="ECO:0000256" key="1">
    <source>
        <dbReference type="SAM" id="MobiDB-lite"/>
    </source>
</evidence>
<dbReference type="InParanoid" id="A0A067NE45"/>
<feature type="compositionally biased region" description="Polar residues" evidence="1">
    <location>
        <begin position="34"/>
        <end position="49"/>
    </location>
</feature>